<dbReference type="InterPro" id="IPR051448">
    <property type="entry name" value="CdaR-like_regulators"/>
</dbReference>
<dbReference type="PANTHER" id="PTHR33744:SF1">
    <property type="entry name" value="DNA-BINDING TRANSCRIPTIONAL ACTIVATOR ADER"/>
    <property type="match status" value="1"/>
</dbReference>
<protein>
    <submittedName>
        <fullName evidence="4">GAF domain-containing protein</fullName>
    </submittedName>
</protein>
<evidence type="ECO:0000313" key="4">
    <source>
        <dbReference type="EMBL" id="TRW43851.1"/>
    </source>
</evidence>
<proteinExistence type="inferred from homology"/>
<dbReference type="Proteomes" id="UP000318693">
    <property type="component" value="Unassembled WGS sequence"/>
</dbReference>
<dbReference type="AlphaFoldDB" id="A0A552WM51"/>
<dbReference type="EMBL" id="VJXR01000063">
    <property type="protein sequence ID" value="TRW43851.1"/>
    <property type="molecule type" value="Genomic_DNA"/>
</dbReference>
<evidence type="ECO:0000259" key="3">
    <source>
        <dbReference type="SMART" id="SM00065"/>
    </source>
</evidence>
<evidence type="ECO:0000256" key="1">
    <source>
        <dbReference type="ARBA" id="ARBA00006754"/>
    </source>
</evidence>
<comment type="caution">
    <text evidence="4">The sequence shown here is derived from an EMBL/GenBank/DDBJ whole genome shotgun (WGS) entry which is preliminary data.</text>
</comment>
<feature type="domain" description="GAF" evidence="3">
    <location>
        <begin position="114"/>
        <end position="265"/>
    </location>
</feature>
<reference evidence="4 5" key="1">
    <citation type="submission" date="2019-07" db="EMBL/GenBank/DDBJ databases">
        <title>Georgenia wutianyii sp. nov. and Georgenia *** sp. nov. isolated from plateau pika (Ochotona curzoniae) in the Qinghai-Tibet plateau of China.</title>
        <authorList>
            <person name="Tian Z."/>
        </authorList>
    </citation>
    <scope>NUCLEOTIDE SEQUENCE [LARGE SCALE GENOMIC DNA]</scope>
    <source>
        <strain evidence="4 5">Z446</strain>
    </source>
</reference>
<evidence type="ECO:0000256" key="2">
    <source>
        <dbReference type="SAM" id="MobiDB-lite"/>
    </source>
</evidence>
<dbReference type="Gene3D" id="3.30.450.40">
    <property type="match status" value="1"/>
</dbReference>
<dbReference type="Gene3D" id="1.10.10.2840">
    <property type="entry name" value="PucR C-terminal helix-turn-helix domain"/>
    <property type="match status" value="1"/>
</dbReference>
<accession>A0A552WM51</accession>
<dbReference type="Pfam" id="PF01590">
    <property type="entry name" value="GAF"/>
    <property type="match status" value="1"/>
</dbReference>
<dbReference type="InterPro" id="IPR042070">
    <property type="entry name" value="PucR_C-HTH_sf"/>
</dbReference>
<dbReference type="Pfam" id="PF13556">
    <property type="entry name" value="HTH_30"/>
    <property type="match status" value="1"/>
</dbReference>
<dbReference type="Pfam" id="PF17853">
    <property type="entry name" value="GGDEF_2"/>
    <property type="match status" value="1"/>
</dbReference>
<dbReference type="InterPro" id="IPR025736">
    <property type="entry name" value="PucR_C-HTH_dom"/>
</dbReference>
<evidence type="ECO:0000313" key="5">
    <source>
        <dbReference type="Proteomes" id="UP000318693"/>
    </source>
</evidence>
<organism evidence="4 5">
    <name type="scientific">Georgenia yuyongxinii</name>
    <dbReference type="NCBI Taxonomy" id="2589797"/>
    <lineage>
        <taxon>Bacteria</taxon>
        <taxon>Bacillati</taxon>
        <taxon>Actinomycetota</taxon>
        <taxon>Actinomycetes</taxon>
        <taxon>Micrococcales</taxon>
        <taxon>Bogoriellaceae</taxon>
        <taxon>Georgenia</taxon>
    </lineage>
</organism>
<feature type="compositionally biased region" description="Pro residues" evidence="2">
    <location>
        <begin position="1"/>
        <end position="10"/>
    </location>
</feature>
<dbReference type="SMART" id="SM00065">
    <property type="entry name" value="GAF"/>
    <property type="match status" value="1"/>
</dbReference>
<gene>
    <name evidence="4" type="ORF">FJ693_16085</name>
</gene>
<keyword evidence="5" id="KW-1185">Reference proteome</keyword>
<feature type="region of interest" description="Disordered" evidence="2">
    <location>
        <begin position="1"/>
        <end position="27"/>
    </location>
</feature>
<dbReference type="SUPFAM" id="SSF55781">
    <property type="entry name" value="GAF domain-like"/>
    <property type="match status" value="1"/>
</dbReference>
<name>A0A552WM51_9MICO</name>
<dbReference type="InterPro" id="IPR041522">
    <property type="entry name" value="CdaR_GGDEF"/>
</dbReference>
<dbReference type="InterPro" id="IPR029016">
    <property type="entry name" value="GAF-like_dom_sf"/>
</dbReference>
<dbReference type="PANTHER" id="PTHR33744">
    <property type="entry name" value="CARBOHYDRATE DIACID REGULATOR"/>
    <property type="match status" value="1"/>
</dbReference>
<sequence>MADPTRPTPPGTGRVRGAPLPPARPRIRSASATMWPVATLEYLELLARDAAPVEFEGPVLAARAAGADADTLAEIERAKALALQVRGVLENRRRRETELAALFETAGDLAALTDVDAVLEAIVHRSRQLLHSDVAYLSLNDEQAGDTYMRVTDGATSALFRAVRLPLGAGLGGLVAQTATPYATADYFADARFEHTVGIDDAVGDEGLTSIVGVPLLLGRRVIGVLYAANRTVRPFGRDAIALLVSFAAHAAIAIDNARLLTETQHALHDLRVAGELLQARTTSVERAADAHDRLADLVLRGGDVDDVAHQIRAVLGGEVLIVDPDGRVLAATAGDAPTPEQEPALLERVRATSRTGAAPGLCAAPVVAGADSLGVLVLRRAEPLDQADRRILERGALVTALLLLFRRNVAETEGRLRGELLADVLADAERDPDLLRERARLVGADLDAAHAVVVAQVVGDRARAAQAATFLASRHRGLSAVHRGRLVLVLPGLAPREAAALVAEEIARAVGHRPTAGAARSDPGTTAIADAHAEATRCLDTLLALGRAGEVAEAADLGFVGLLLGERRDVGAYVRTVLGPVLDYDAERGTALVRTLQTYYAQGANLSRTGAALHVHTNTVTQRLERVTQLLGEGWNAPERQLEVQLALRLADLLRP</sequence>
<comment type="similarity">
    <text evidence="1">Belongs to the CdaR family.</text>
</comment>
<dbReference type="InterPro" id="IPR003018">
    <property type="entry name" value="GAF"/>
</dbReference>